<sequence length="444" mass="48241">MIATNPPVDHAYGTYAGDASKASFVGGPDQILSTEQVEAFVTEAINGLDVDGKNVCLIVPDATRTCPLPLLLGPVHKALQGRVASMKAVIALGTHQAMSEESIAAFFGYEAGHSEDVYPGLEILNHEFWKADQITDLGTVPAERVTELSGDRLHGVPMKVELNRHAAEADIDIVIGPIFPHEVVGISGGNKYFFPGLSVHSVIDVSHWVGALIGTHAMIGTRPVSPVRALINEACRLIPADRYALCFVVKSNSEVLQAVSFGVSEDAWAACADVAVQTHVVYKEQAYDKVISVMPKKYEDIWTAAKGFYKLEPIVADGGLLVIYAPHITEISVMHKGLLDIGYHTIDYFVKQWDKFKDHPWGELAHSTHLRGPGSYDAETGVETDRVRVALATGIPREVVESVALEYIDPATMDLDELAKEPGTFVEPHAGEVLYRLESERPKG</sequence>
<dbReference type="Proteomes" id="UP000199086">
    <property type="component" value="Unassembled WGS sequence"/>
</dbReference>
<name>A0A1G6GY58_9ACTN</name>
<dbReference type="InterPro" id="IPR043166">
    <property type="entry name" value="LarA-like_C"/>
</dbReference>
<dbReference type="Gene3D" id="3.40.50.11440">
    <property type="match status" value="1"/>
</dbReference>
<evidence type="ECO:0000313" key="3">
    <source>
        <dbReference type="Proteomes" id="UP000199086"/>
    </source>
</evidence>
<dbReference type="GO" id="GO:0050043">
    <property type="term" value="F:lactate racemase activity"/>
    <property type="evidence" value="ECO:0007669"/>
    <property type="project" value="InterPro"/>
</dbReference>
<organism evidence="2 3">
    <name type="scientific">Raineyella antarctica</name>
    <dbReference type="NCBI Taxonomy" id="1577474"/>
    <lineage>
        <taxon>Bacteria</taxon>
        <taxon>Bacillati</taxon>
        <taxon>Actinomycetota</taxon>
        <taxon>Actinomycetes</taxon>
        <taxon>Propionibacteriales</taxon>
        <taxon>Propionibacteriaceae</taxon>
        <taxon>Raineyella</taxon>
    </lineage>
</organism>
<reference evidence="2 3" key="1">
    <citation type="submission" date="2016-06" db="EMBL/GenBank/DDBJ databases">
        <authorList>
            <person name="Olsen C.W."/>
            <person name="Carey S."/>
            <person name="Hinshaw L."/>
            <person name="Karasin A.I."/>
        </authorList>
    </citation>
    <scope>NUCLEOTIDE SEQUENCE [LARGE SCALE GENOMIC DNA]</scope>
    <source>
        <strain evidence="2 3">LZ-22</strain>
    </source>
</reference>
<dbReference type="InterPro" id="IPR048068">
    <property type="entry name" value="LarA-like"/>
</dbReference>
<dbReference type="Pfam" id="PF09861">
    <property type="entry name" value="Lar_N"/>
    <property type="match status" value="1"/>
</dbReference>
<dbReference type="AlphaFoldDB" id="A0A1G6GY58"/>
<dbReference type="PANTHER" id="PTHR33171:SF17">
    <property type="entry name" value="LARA-LIKE N-TERMINAL DOMAIN-CONTAINING PROTEIN"/>
    <property type="match status" value="1"/>
</dbReference>
<proteinExistence type="predicted"/>
<dbReference type="STRING" id="1577474.GA0111570_105144"/>
<evidence type="ECO:0000259" key="1">
    <source>
        <dbReference type="Pfam" id="PF09861"/>
    </source>
</evidence>
<accession>A0A1G6GY58</accession>
<dbReference type="RefSeq" id="WP_092609703.1">
    <property type="nucleotide sequence ID" value="NZ_FMYF01000005.1"/>
</dbReference>
<evidence type="ECO:0000313" key="2">
    <source>
        <dbReference type="EMBL" id="SDB86036.1"/>
    </source>
</evidence>
<dbReference type="Gene3D" id="3.90.226.30">
    <property type="match status" value="1"/>
</dbReference>
<dbReference type="InterPro" id="IPR018657">
    <property type="entry name" value="LarA-like_N"/>
</dbReference>
<dbReference type="EMBL" id="FMYF01000005">
    <property type="protein sequence ID" value="SDB86036.1"/>
    <property type="molecule type" value="Genomic_DNA"/>
</dbReference>
<dbReference type="OrthoDB" id="9770545at2"/>
<dbReference type="PANTHER" id="PTHR33171">
    <property type="entry name" value="LAR_N DOMAIN-CONTAINING PROTEIN"/>
    <property type="match status" value="1"/>
</dbReference>
<feature type="domain" description="LarA-like N-terminal" evidence="1">
    <location>
        <begin position="49"/>
        <end position="209"/>
    </location>
</feature>
<keyword evidence="3" id="KW-1185">Reference proteome</keyword>
<gene>
    <name evidence="2" type="ORF">GA0111570_105144</name>
</gene>
<protein>
    <submittedName>
        <fullName evidence="2">Nickel-dependent lactate racemase</fullName>
    </submittedName>
</protein>